<keyword evidence="9" id="KW-1185">Reference proteome</keyword>
<evidence type="ECO:0000259" key="7">
    <source>
        <dbReference type="PROSITE" id="PS00624"/>
    </source>
</evidence>
<keyword evidence="5" id="KW-0964">Secreted</keyword>
<keyword evidence="6" id="KW-0274">FAD</keyword>
<dbReference type="InterPro" id="IPR036188">
    <property type="entry name" value="FAD/NAD-bd_sf"/>
</dbReference>
<dbReference type="PIRSF" id="PIRSF000137">
    <property type="entry name" value="Alcohol_oxidase"/>
    <property type="match status" value="1"/>
</dbReference>
<evidence type="ECO:0000256" key="5">
    <source>
        <dbReference type="ARBA" id="ARBA00022512"/>
    </source>
</evidence>
<dbReference type="STRING" id="303698.A0A1V6U0Y8"/>
<dbReference type="AlphaFoldDB" id="A0A1V6U0Y8"/>
<keyword evidence="5" id="KW-0134">Cell wall</keyword>
<evidence type="ECO:0000256" key="3">
    <source>
        <dbReference type="ARBA" id="ARBA00010790"/>
    </source>
</evidence>
<organism evidence="8 9">
    <name type="scientific">Penicillium steckii</name>
    <dbReference type="NCBI Taxonomy" id="303698"/>
    <lineage>
        <taxon>Eukaryota</taxon>
        <taxon>Fungi</taxon>
        <taxon>Dikarya</taxon>
        <taxon>Ascomycota</taxon>
        <taxon>Pezizomycotina</taxon>
        <taxon>Eurotiomycetes</taxon>
        <taxon>Eurotiomycetidae</taxon>
        <taxon>Eurotiales</taxon>
        <taxon>Aspergillaceae</taxon>
        <taxon>Penicillium</taxon>
    </lineage>
</organism>
<dbReference type="Gene3D" id="3.50.50.60">
    <property type="entry name" value="FAD/NAD(P)-binding domain"/>
    <property type="match status" value="1"/>
</dbReference>
<comment type="subcellular location">
    <subcellularLocation>
        <location evidence="2">Cytoplasm</location>
    </subcellularLocation>
    <subcellularLocation>
        <location evidence="1">Secreted</location>
        <location evidence="1">Cell wall</location>
    </subcellularLocation>
</comment>
<dbReference type="SUPFAM" id="SSF51905">
    <property type="entry name" value="FAD/NAD(P)-binding domain"/>
    <property type="match status" value="1"/>
</dbReference>
<feature type="binding site" evidence="6">
    <location>
        <position position="248"/>
    </location>
    <ligand>
        <name>FAD</name>
        <dbReference type="ChEBI" id="CHEBI:57692"/>
    </ligand>
</feature>
<dbReference type="InterPro" id="IPR000172">
    <property type="entry name" value="GMC_OxRdtase_N"/>
</dbReference>
<dbReference type="GO" id="GO:0016614">
    <property type="term" value="F:oxidoreductase activity, acting on CH-OH group of donors"/>
    <property type="evidence" value="ECO:0007669"/>
    <property type="project" value="InterPro"/>
</dbReference>
<dbReference type="Pfam" id="PF00732">
    <property type="entry name" value="GMC_oxred_N"/>
    <property type="match status" value="1"/>
</dbReference>
<evidence type="ECO:0000256" key="2">
    <source>
        <dbReference type="ARBA" id="ARBA00004496"/>
    </source>
</evidence>
<dbReference type="InterPro" id="IPR012132">
    <property type="entry name" value="GMC_OxRdtase"/>
</dbReference>
<comment type="cofactor">
    <cofactor evidence="6">
        <name>FAD</name>
        <dbReference type="ChEBI" id="CHEBI:57692"/>
    </cofactor>
</comment>
<evidence type="ECO:0000256" key="6">
    <source>
        <dbReference type="PIRSR" id="PIRSR000137-2"/>
    </source>
</evidence>
<dbReference type="EMBL" id="MLKD01000001">
    <property type="protein sequence ID" value="OQE31880.1"/>
    <property type="molecule type" value="Genomic_DNA"/>
</dbReference>
<keyword evidence="4" id="KW-0963">Cytoplasm</keyword>
<dbReference type="GO" id="GO:0050660">
    <property type="term" value="F:flavin adenine dinucleotide binding"/>
    <property type="evidence" value="ECO:0007669"/>
    <property type="project" value="InterPro"/>
</dbReference>
<proteinExistence type="inferred from homology"/>
<dbReference type="GO" id="GO:0005737">
    <property type="term" value="C:cytoplasm"/>
    <property type="evidence" value="ECO:0007669"/>
    <property type="project" value="UniProtKB-SubCell"/>
</dbReference>
<name>A0A1V6U0Y8_9EURO</name>
<evidence type="ECO:0000313" key="8">
    <source>
        <dbReference type="EMBL" id="OQE31880.1"/>
    </source>
</evidence>
<comment type="caution">
    <text evidence="8">The sequence shown here is derived from an EMBL/GenBank/DDBJ whole genome shotgun (WGS) entry which is preliminary data.</text>
</comment>
<evidence type="ECO:0000256" key="4">
    <source>
        <dbReference type="ARBA" id="ARBA00022490"/>
    </source>
</evidence>
<dbReference type="PROSITE" id="PS00624">
    <property type="entry name" value="GMC_OXRED_2"/>
    <property type="match status" value="1"/>
</dbReference>
<comment type="similarity">
    <text evidence="3">Belongs to the GMC oxidoreductase family.</text>
</comment>
<evidence type="ECO:0000256" key="1">
    <source>
        <dbReference type="ARBA" id="ARBA00004191"/>
    </source>
</evidence>
<reference evidence="9" key="1">
    <citation type="journal article" date="2017" name="Nat. Microbiol.">
        <title>Global analysis of biosynthetic gene clusters reveals vast potential of secondary metabolite production in Penicillium species.</title>
        <authorList>
            <person name="Nielsen J.C."/>
            <person name="Grijseels S."/>
            <person name="Prigent S."/>
            <person name="Ji B."/>
            <person name="Dainat J."/>
            <person name="Nielsen K.F."/>
            <person name="Frisvad J.C."/>
            <person name="Workman M."/>
            <person name="Nielsen J."/>
        </authorList>
    </citation>
    <scope>NUCLEOTIDE SEQUENCE [LARGE SCALE GENOMIC DNA]</scope>
    <source>
        <strain evidence="9">IBT 24891</strain>
    </source>
</reference>
<accession>A0A1V6U0Y8</accession>
<dbReference type="InterPro" id="IPR007867">
    <property type="entry name" value="GMC_OxRtase_C"/>
</dbReference>
<gene>
    <name evidence="8" type="ORF">PENSTE_c001G04991</name>
</gene>
<keyword evidence="6" id="KW-0285">Flavoprotein</keyword>
<protein>
    <recommendedName>
        <fullName evidence="7">Glucose-methanol-choline oxidoreductase N-terminal domain-containing protein</fullName>
    </recommendedName>
</protein>
<dbReference type="Proteomes" id="UP000191285">
    <property type="component" value="Unassembled WGS sequence"/>
</dbReference>
<dbReference type="PANTHER" id="PTHR11552:SF210">
    <property type="entry name" value="GLUCOSE-METHANOL-CHOLINE OXIDOREDUCTASE N-TERMINAL DOMAIN-CONTAINING PROTEIN-RELATED"/>
    <property type="match status" value="1"/>
</dbReference>
<feature type="domain" description="Glucose-methanol-choline oxidoreductase N-terminal" evidence="7">
    <location>
        <begin position="287"/>
        <end position="301"/>
    </location>
</feature>
<dbReference type="SUPFAM" id="SSF54373">
    <property type="entry name" value="FAD-linked reductases, C-terminal domain"/>
    <property type="match status" value="1"/>
</dbReference>
<dbReference type="PANTHER" id="PTHR11552">
    <property type="entry name" value="GLUCOSE-METHANOL-CHOLINE GMC OXIDOREDUCTASE"/>
    <property type="match status" value="1"/>
</dbReference>
<dbReference type="OrthoDB" id="269227at2759"/>
<dbReference type="Pfam" id="PF05199">
    <property type="entry name" value="GMC_oxred_C"/>
    <property type="match status" value="1"/>
</dbReference>
<sequence>MSEFNTDSTLGLEDDSFDFIIVGGGTSGLVVANRLTEDLQTRVLVLEAGTNRLNDPRIIVPALGITAFEDPDFDWNMLSIPQTQLNDRQLFVNQGRTLGGSSTINMGMVIYPSRSGMNAWESLGNPDWGWEGVSPYLRKFHKATAPSDAGLKTLKGVLYEHKDQGGIGPVKISFGDNYMPYYGAWTESFKALGYGQKENPINGAGTGPFISPSAVDPVTHTRSHSAASYLGLDVQKRPNLRILTGAQVKRIILENLGNEVIATGVSFCKGDETFIVSAKKEVILAAGATQTPKILELSGIGDKKILQSNGIPTLIDNPSVGENLQEHGLIPFSYEVADGQPSGDMIHDPEFAAAAMAAYQKDGSGPLGYVPFASAFMPCVGLSHEDRDEMVNAVKGTIINPDTSKMVRKQLETQLKLLGDPEETSAQYILAPFALHPRKKTPKEAFGHQHDALFMTIAIILSYPFSRGSTHINSADFNNVPVIDTGILNHPVDLELHARHCQWANQLAETEPLASLFKANGTRLHASGPLELEKVKELCKELVMTNYHFNGTCAMMPQEDGGVVDARLKVYGTKNVRVVDASIFPLVPRGNIQATVFAVAEKAADIIKEDHQVDV</sequence>
<evidence type="ECO:0000313" key="9">
    <source>
        <dbReference type="Proteomes" id="UP000191285"/>
    </source>
</evidence>
<feature type="binding site" evidence="6">
    <location>
        <begin position="26"/>
        <end position="27"/>
    </location>
    <ligand>
        <name>FAD</name>
        <dbReference type="ChEBI" id="CHEBI:57692"/>
    </ligand>
</feature>
<dbReference type="Gene3D" id="3.30.560.10">
    <property type="entry name" value="Glucose Oxidase, domain 3"/>
    <property type="match status" value="1"/>
</dbReference>